<comment type="subcellular location">
    <subcellularLocation>
        <location evidence="1">Cell membrane</location>
        <topology evidence="1">Multi-pass membrane protein</topology>
    </subcellularLocation>
</comment>
<evidence type="ECO:0000313" key="10">
    <source>
        <dbReference type="Proteomes" id="UP000036867"/>
    </source>
</evidence>
<gene>
    <name evidence="9" type="ORF">AMD00_18995</name>
</gene>
<protein>
    <submittedName>
        <fullName evidence="9">Cation:proton antiporter</fullName>
    </submittedName>
</protein>
<sequence>MKTNDVILKTTSHVVFFIIFLFSIHVFLAGHFAPGGGFVGGLLTSSAIVLLLLVYDIKTVQKLLPINYTIMTASGLVLALGTASIGMFMGKPFFKHYFDHFYLPLIGDTELHTAMLFDTGVYLVVVGVTLTIIQSIGGDD</sequence>
<evidence type="ECO:0000256" key="5">
    <source>
        <dbReference type="ARBA" id="ARBA00022989"/>
    </source>
</evidence>
<dbReference type="Pfam" id="PF04039">
    <property type="entry name" value="MnhB"/>
    <property type="match status" value="1"/>
</dbReference>
<dbReference type="PANTHER" id="PTHR33932">
    <property type="entry name" value="NA(+)/H(+) ANTIPORTER SUBUNIT B"/>
    <property type="match status" value="1"/>
</dbReference>
<dbReference type="InterPro" id="IPR007182">
    <property type="entry name" value="MnhB"/>
</dbReference>
<keyword evidence="5 7" id="KW-1133">Transmembrane helix</keyword>
<evidence type="ECO:0000259" key="8">
    <source>
        <dbReference type="Pfam" id="PF04039"/>
    </source>
</evidence>
<reference evidence="10" key="1">
    <citation type="submission" date="2015-08" db="EMBL/GenBank/DDBJ databases">
        <title>Fjat-10028 dsm 16317.</title>
        <authorList>
            <person name="Liu B."/>
            <person name="Wang J."/>
            <person name="Zhu Y."/>
            <person name="Liu G."/>
            <person name="Chen Q."/>
            <person name="Chen Z."/>
            <person name="Lan J."/>
            <person name="Che J."/>
            <person name="Ge C."/>
            <person name="Shi H."/>
            <person name="Pan Z."/>
            <person name="Liu X."/>
        </authorList>
    </citation>
    <scope>NUCLEOTIDE SEQUENCE [LARGE SCALE GENOMIC DNA]</scope>
    <source>
        <strain evidence="10">DSM 16317</strain>
    </source>
</reference>
<dbReference type="GO" id="GO:0005886">
    <property type="term" value="C:plasma membrane"/>
    <property type="evidence" value="ECO:0007669"/>
    <property type="project" value="UniProtKB-SubCell"/>
</dbReference>
<name>A0A0M0L9F4_9BACL</name>
<feature type="transmembrane region" description="Helical" evidence="7">
    <location>
        <begin position="69"/>
        <end position="94"/>
    </location>
</feature>
<comment type="caution">
    <text evidence="9">The sequence shown here is derived from an EMBL/GenBank/DDBJ whole genome shotgun (WGS) entry which is preliminary data.</text>
</comment>
<dbReference type="GeneID" id="301138185"/>
<dbReference type="NCBIfam" id="NF009223">
    <property type="entry name" value="PRK12573.1"/>
    <property type="match status" value="1"/>
</dbReference>
<dbReference type="PATRIC" id="fig|263475.3.peg.2646"/>
<dbReference type="OrthoDB" id="9798859at2"/>
<feature type="domain" description="Na+/H+ antiporter MnhB subunit-related protein" evidence="8">
    <location>
        <begin position="7"/>
        <end position="131"/>
    </location>
</feature>
<keyword evidence="6 7" id="KW-0472">Membrane</keyword>
<feature type="transmembrane region" description="Helical" evidence="7">
    <location>
        <begin position="114"/>
        <end position="133"/>
    </location>
</feature>
<evidence type="ECO:0000256" key="3">
    <source>
        <dbReference type="ARBA" id="ARBA00022475"/>
    </source>
</evidence>
<evidence type="ECO:0000256" key="1">
    <source>
        <dbReference type="ARBA" id="ARBA00004651"/>
    </source>
</evidence>
<feature type="transmembrane region" description="Helical" evidence="7">
    <location>
        <begin position="38"/>
        <end position="57"/>
    </location>
</feature>
<dbReference type="RefSeq" id="WP_053418606.1">
    <property type="nucleotide sequence ID" value="NZ_CP063302.1"/>
</dbReference>
<comment type="similarity">
    <text evidence="2">Belongs to the CPA3 antiporters (TC 2.A.63) subunit B family.</text>
</comment>
<keyword evidence="3" id="KW-1003">Cell membrane</keyword>
<proteinExistence type="inferred from homology"/>
<dbReference type="InterPro" id="IPR050622">
    <property type="entry name" value="CPA3_antiporter_subunitB"/>
</dbReference>
<evidence type="ECO:0000256" key="6">
    <source>
        <dbReference type="ARBA" id="ARBA00023136"/>
    </source>
</evidence>
<keyword evidence="10" id="KW-1185">Reference proteome</keyword>
<evidence type="ECO:0000256" key="2">
    <source>
        <dbReference type="ARBA" id="ARBA00009425"/>
    </source>
</evidence>
<dbReference type="Proteomes" id="UP000036867">
    <property type="component" value="Unassembled WGS sequence"/>
</dbReference>
<accession>A0A0M0L9F4</accession>
<evidence type="ECO:0000256" key="4">
    <source>
        <dbReference type="ARBA" id="ARBA00022692"/>
    </source>
</evidence>
<organism evidence="9 10">
    <name type="scientific">Viridibacillus arvi</name>
    <dbReference type="NCBI Taxonomy" id="263475"/>
    <lineage>
        <taxon>Bacteria</taxon>
        <taxon>Bacillati</taxon>
        <taxon>Bacillota</taxon>
        <taxon>Bacilli</taxon>
        <taxon>Bacillales</taxon>
        <taxon>Caryophanaceae</taxon>
        <taxon>Viridibacillus</taxon>
    </lineage>
</organism>
<evidence type="ECO:0000313" key="9">
    <source>
        <dbReference type="EMBL" id="KOO47731.1"/>
    </source>
</evidence>
<dbReference type="STRING" id="263475.AMD00_18995"/>
<feature type="transmembrane region" description="Helical" evidence="7">
    <location>
        <begin position="12"/>
        <end position="32"/>
    </location>
</feature>
<keyword evidence="4 7" id="KW-0812">Transmembrane</keyword>
<dbReference type="PANTHER" id="PTHR33932:SF4">
    <property type="entry name" value="NA(+)_H(+) ANTIPORTER SUBUNIT B"/>
    <property type="match status" value="1"/>
</dbReference>
<evidence type="ECO:0000256" key="7">
    <source>
        <dbReference type="SAM" id="Phobius"/>
    </source>
</evidence>
<dbReference type="AlphaFoldDB" id="A0A0M0L9F4"/>
<dbReference type="EMBL" id="LILB01000008">
    <property type="protein sequence ID" value="KOO47731.1"/>
    <property type="molecule type" value="Genomic_DNA"/>
</dbReference>